<evidence type="ECO:0000256" key="1">
    <source>
        <dbReference type="ARBA" id="ARBA00022617"/>
    </source>
</evidence>
<dbReference type="PROSITE" id="PS51007">
    <property type="entry name" value="CYTC"/>
    <property type="match status" value="1"/>
</dbReference>
<dbReference type="GO" id="GO:0046872">
    <property type="term" value="F:metal ion binding"/>
    <property type="evidence" value="ECO:0007669"/>
    <property type="project" value="UniProtKB-KW"/>
</dbReference>
<dbReference type="SMR" id="H8Z5P7"/>
<dbReference type="InterPro" id="IPR015170">
    <property type="entry name" value="DUF1924_SHP"/>
</dbReference>
<evidence type="ECO:0000256" key="5">
    <source>
        <dbReference type="SAM" id="MobiDB-lite"/>
    </source>
</evidence>
<evidence type="ECO:0000256" key="3">
    <source>
        <dbReference type="ARBA" id="ARBA00023004"/>
    </source>
</evidence>
<dbReference type="Proteomes" id="UP000002964">
    <property type="component" value="Unassembled WGS sequence"/>
</dbReference>
<dbReference type="GO" id="GO:0020037">
    <property type="term" value="F:heme binding"/>
    <property type="evidence" value="ECO:0007669"/>
    <property type="project" value="InterPro"/>
</dbReference>
<dbReference type="InterPro" id="IPR009056">
    <property type="entry name" value="Cyt_c-like_dom"/>
</dbReference>
<evidence type="ECO:0000313" key="9">
    <source>
        <dbReference type="Proteomes" id="UP000002964"/>
    </source>
</evidence>
<keyword evidence="6" id="KW-0732">Signal</keyword>
<reference evidence="9" key="1">
    <citation type="submission" date="2011-06" db="EMBL/GenBank/DDBJ databases">
        <authorList>
            <consortium name="US DOE Joint Genome Institute (JGI-PGF)"/>
            <person name="Lucas S."/>
            <person name="Han J."/>
            <person name="Lapidus A."/>
            <person name="Cheng J.-F."/>
            <person name="Goodwin L."/>
            <person name="Pitluck S."/>
            <person name="Peters L."/>
            <person name="Land M.L."/>
            <person name="Hauser L."/>
            <person name="Vogl K."/>
            <person name="Liu Z."/>
            <person name="Overmann J."/>
            <person name="Frigaard N.-U."/>
            <person name="Bryant D.A."/>
            <person name="Woyke T.J."/>
        </authorList>
    </citation>
    <scope>NUCLEOTIDE SEQUENCE [LARGE SCALE GENOMIC DNA]</scope>
    <source>
        <strain evidence="9">970</strain>
    </source>
</reference>
<dbReference type="HOGENOM" id="CLU_146035_1_0_6"/>
<organism evidence="8 9">
    <name type="scientific">Thiorhodovibrio frisius</name>
    <dbReference type="NCBI Taxonomy" id="631362"/>
    <lineage>
        <taxon>Bacteria</taxon>
        <taxon>Pseudomonadati</taxon>
        <taxon>Pseudomonadota</taxon>
        <taxon>Gammaproteobacteria</taxon>
        <taxon>Chromatiales</taxon>
        <taxon>Chromatiaceae</taxon>
        <taxon>Thiorhodovibrio</taxon>
    </lineage>
</organism>
<gene>
    <name evidence="8" type="ORF">Thi970DRAFT_03110</name>
</gene>
<feature type="chain" id="PRO_5003618378" description="Cytochrome c domain-containing protein" evidence="6">
    <location>
        <begin position="24"/>
        <end position="118"/>
    </location>
</feature>
<keyword evidence="3 4" id="KW-0408">Iron</keyword>
<evidence type="ECO:0000256" key="4">
    <source>
        <dbReference type="PROSITE-ProRule" id="PRU00433"/>
    </source>
</evidence>
<dbReference type="eggNOG" id="COG2010">
    <property type="taxonomic scope" value="Bacteria"/>
</dbReference>
<dbReference type="EMBL" id="JH603170">
    <property type="protein sequence ID" value="EIC19531.1"/>
    <property type="molecule type" value="Genomic_DNA"/>
</dbReference>
<protein>
    <recommendedName>
        <fullName evidence="7">Cytochrome c domain-containing protein</fullName>
    </recommendedName>
</protein>
<evidence type="ECO:0000313" key="8">
    <source>
        <dbReference type="EMBL" id="EIC19531.1"/>
    </source>
</evidence>
<accession>H8Z5P7</accession>
<keyword evidence="9" id="KW-1185">Reference proteome</keyword>
<dbReference type="GO" id="GO:0009055">
    <property type="term" value="F:electron transfer activity"/>
    <property type="evidence" value="ECO:0007669"/>
    <property type="project" value="InterPro"/>
</dbReference>
<feature type="domain" description="Cytochrome c" evidence="7">
    <location>
        <begin position="24"/>
        <end position="118"/>
    </location>
</feature>
<dbReference type="Pfam" id="PF09086">
    <property type="entry name" value="DUF1924"/>
    <property type="match status" value="1"/>
</dbReference>
<dbReference type="InterPro" id="IPR036909">
    <property type="entry name" value="Cyt_c-like_dom_sf"/>
</dbReference>
<keyword evidence="1 4" id="KW-0349">Heme</keyword>
<dbReference type="RefSeq" id="WP_009149909.1">
    <property type="nucleotide sequence ID" value="NZ_CP121471.1"/>
</dbReference>
<name>H8Z5P7_9GAMM</name>
<evidence type="ECO:0000259" key="7">
    <source>
        <dbReference type="PROSITE" id="PS51007"/>
    </source>
</evidence>
<dbReference type="OrthoDB" id="5295318at2"/>
<evidence type="ECO:0000256" key="6">
    <source>
        <dbReference type="SAM" id="SignalP"/>
    </source>
</evidence>
<evidence type="ECO:0000256" key="2">
    <source>
        <dbReference type="ARBA" id="ARBA00022723"/>
    </source>
</evidence>
<dbReference type="Gene3D" id="1.10.760.10">
    <property type="entry name" value="Cytochrome c-like domain"/>
    <property type="match status" value="1"/>
</dbReference>
<reference evidence="8 9" key="2">
    <citation type="submission" date="2011-11" db="EMBL/GenBank/DDBJ databases">
        <authorList>
            <consortium name="US DOE Joint Genome Institute"/>
            <person name="Lucas S."/>
            <person name="Han J."/>
            <person name="Lapidus A."/>
            <person name="Cheng J.-F."/>
            <person name="Goodwin L."/>
            <person name="Pitluck S."/>
            <person name="Peters L."/>
            <person name="Ovchinnikova G."/>
            <person name="Zhang X."/>
            <person name="Detter J.C."/>
            <person name="Han C."/>
            <person name="Tapia R."/>
            <person name="Land M."/>
            <person name="Hauser L."/>
            <person name="Kyrpides N."/>
            <person name="Ivanova N."/>
            <person name="Pagani I."/>
            <person name="Vogl K."/>
            <person name="Liu Z."/>
            <person name="Overmann J."/>
            <person name="Frigaard N.-U."/>
            <person name="Bryant D."/>
            <person name="Woyke T."/>
        </authorList>
    </citation>
    <scope>NUCLEOTIDE SEQUENCE [LARGE SCALE GENOMIC DNA]</scope>
    <source>
        <strain evidence="8 9">970</strain>
    </source>
</reference>
<dbReference type="AlphaFoldDB" id="H8Z5P7"/>
<dbReference type="STRING" id="631362.Thi970DRAFT_03110"/>
<dbReference type="SUPFAM" id="SSF46626">
    <property type="entry name" value="Cytochrome c"/>
    <property type="match status" value="1"/>
</dbReference>
<feature type="signal peptide" evidence="6">
    <location>
        <begin position="1"/>
        <end position="23"/>
    </location>
</feature>
<keyword evidence="2 4" id="KW-0479">Metal-binding</keyword>
<feature type="region of interest" description="Disordered" evidence="5">
    <location>
        <begin position="45"/>
        <end position="68"/>
    </location>
</feature>
<proteinExistence type="predicted"/>
<sequence>MKRHLTTALLSASTLILPATPWAADPAAGAAGWIKEYPQADGSKPRSCTSCHGRDLTQPGQHAKTGKVIEPLAPSVNPQRLTDAAKIEKWLRRNCRWTIGRECTADEKADFIAYIKTQ</sequence>